<protein>
    <submittedName>
        <fullName evidence="1">Uncharacterized protein</fullName>
    </submittedName>
</protein>
<name>A0A6P2ZTF5_BURL3</name>
<dbReference type="Proteomes" id="UP000494260">
    <property type="component" value="Unassembled WGS sequence"/>
</dbReference>
<reference evidence="1 2" key="1">
    <citation type="submission" date="2019-09" db="EMBL/GenBank/DDBJ databases">
        <authorList>
            <person name="Depoorter E."/>
        </authorList>
    </citation>
    <scope>NUCLEOTIDE SEQUENCE [LARGE SCALE GENOMIC DNA]</scope>
    <source>
        <strain evidence="1">R-18109</strain>
    </source>
</reference>
<dbReference type="EMBL" id="CABVQH010000038">
    <property type="protein sequence ID" value="VWD38012.1"/>
    <property type="molecule type" value="Genomic_DNA"/>
</dbReference>
<evidence type="ECO:0000313" key="1">
    <source>
        <dbReference type="EMBL" id="VWD38012.1"/>
    </source>
</evidence>
<proteinExistence type="predicted"/>
<accession>A0A6P2ZTF5</accession>
<evidence type="ECO:0000313" key="2">
    <source>
        <dbReference type="Proteomes" id="UP000494260"/>
    </source>
</evidence>
<dbReference type="AlphaFoldDB" id="A0A6P2ZTF5"/>
<gene>
    <name evidence="1" type="ORF">BLA18109_07167</name>
</gene>
<organism evidence="1 2">
    <name type="scientific">Burkholderia lata (strain ATCC 17760 / DSM 23089 / LMG 22485 / NCIMB 9086 / R18194 / 383)</name>
    <dbReference type="NCBI Taxonomy" id="482957"/>
    <lineage>
        <taxon>Bacteria</taxon>
        <taxon>Pseudomonadati</taxon>
        <taxon>Pseudomonadota</taxon>
        <taxon>Betaproteobacteria</taxon>
        <taxon>Burkholderiales</taxon>
        <taxon>Burkholderiaceae</taxon>
        <taxon>Burkholderia</taxon>
        <taxon>Burkholderia cepacia complex</taxon>
    </lineage>
</organism>
<sequence length="99" mass="11189">MPLVLDPFPLSFDAHTALQDVAHRSDAIVTMRASKAVQLAASGMIDARHGVDAMTLASSPVHVMRDNRFGQFPAQRDHHRAMKMRTWNRLSHWRLWSGT</sequence>
<dbReference type="RefSeq" id="WP_174954689.1">
    <property type="nucleotide sequence ID" value="NZ_CABVQH010000038.1"/>
</dbReference>